<evidence type="ECO:0000256" key="7">
    <source>
        <dbReference type="ARBA" id="ARBA00022692"/>
    </source>
</evidence>
<dbReference type="PANTHER" id="PTHR43065">
    <property type="entry name" value="SENSOR HISTIDINE KINASE"/>
    <property type="match status" value="1"/>
</dbReference>
<dbReference type="InterPro" id="IPR011620">
    <property type="entry name" value="Sig_transdc_His_kinase_LytS_TM"/>
</dbReference>
<evidence type="ECO:0000313" key="16">
    <source>
        <dbReference type="EMBL" id="MFE8699774.1"/>
    </source>
</evidence>
<dbReference type="EMBL" id="JBIACK010000001">
    <property type="protein sequence ID" value="MFE8699774.1"/>
    <property type="molecule type" value="Genomic_DNA"/>
</dbReference>
<evidence type="ECO:0000256" key="5">
    <source>
        <dbReference type="ARBA" id="ARBA00022553"/>
    </source>
</evidence>
<dbReference type="PRINTS" id="PR00344">
    <property type="entry name" value="BCTRLSENSOR"/>
</dbReference>
<evidence type="ECO:0000256" key="4">
    <source>
        <dbReference type="ARBA" id="ARBA00022475"/>
    </source>
</evidence>
<evidence type="ECO:0000313" key="17">
    <source>
        <dbReference type="Proteomes" id="UP001601059"/>
    </source>
</evidence>
<dbReference type="SUPFAM" id="SSF55874">
    <property type="entry name" value="ATPase domain of HSP90 chaperone/DNA topoisomerase II/histidine kinase"/>
    <property type="match status" value="1"/>
</dbReference>
<dbReference type="Gene3D" id="1.10.287.130">
    <property type="match status" value="1"/>
</dbReference>
<evidence type="ECO:0000256" key="12">
    <source>
        <dbReference type="ARBA" id="ARBA00023012"/>
    </source>
</evidence>
<dbReference type="GO" id="GO:0005524">
    <property type="term" value="F:ATP binding"/>
    <property type="evidence" value="ECO:0007669"/>
    <property type="project" value="UniProtKB-KW"/>
</dbReference>
<keyword evidence="10 16" id="KW-0067">ATP-binding</keyword>
<keyword evidence="4" id="KW-1003">Cell membrane</keyword>
<protein>
    <recommendedName>
        <fullName evidence="3">histidine kinase</fullName>
        <ecNumber evidence="3">2.7.13.3</ecNumber>
    </recommendedName>
</protein>
<comment type="caution">
    <text evidence="16">The sequence shown here is derived from an EMBL/GenBank/DDBJ whole genome shotgun (WGS) entry which is preliminary data.</text>
</comment>
<dbReference type="InterPro" id="IPR036097">
    <property type="entry name" value="HisK_dim/P_sf"/>
</dbReference>
<keyword evidence="5" id="KW-0597">Phosphoprotein</keyword>
<dbReference type="InterPro" id="IPR005467">
    <property type="entry name" value="His_kinase_dom"/>
</dbReference>
<dbReference type="InterPro" id="IPR003661">
    <property type="entry name" value="HisK_dim/P_dom"/>
</dbReference>
<dbReference type="EC" id="2.7.13.3" evidence="3"/>
<evidence type="ECO:0000256" key="9">
    <source>
        <dbReference type="ARBA" id="ARBA00022777"/>
    </source>
</evidence>
<evidence type="ECO:0000256" key="8">
    <source>
        <dbReference type="ARBA" id="ARBA00022741"/>
    </source>
</evidence>
<feature type="transmembrane region" description="Helical" evidence="14">
    <location>
        <begin position="159"/>
        <end position="180"/>
    </location>
</feature>
<feature type="domain" description="Histidine kinase" evidence="15">
    <location>
        <begin position="208"/>
        <end position="414"/>
    </location>
</feature>
<organism evidence="16 17">
    <name type="scientific">Cytobacillus spartinae</name>
    <dbReference type="NCBI Taxonomy" id="3299023"/>
    <lineage>
        <taxon>Bacteria</taxon>
        <taxon>Bacillati</taxon>
        <taxon>Bacillota</taxon>
        <taxon>Bacilli</taxon>
        <taxon>Bacillales</taxon>
        <taxon>Bacillaceae</taxon>
        <taxon>Cytobacillus</taxon>
    </lineage>
</organism>
<feature type="transmembrane region" description="Helical" evidence="14">
    <location>
        <begin position="7"/>
        <end position="26"/>
    </location>
</feature>
<keyword evidence="11 14" id="KW-1133">Transmembrane helix</keyword>
<dbReference type="InterPro" id="IPR036890">
    <property type="entry name" value="HATPase_C_sf"/>
</dbReference>
<evidence type="ECO:0000256" key="10">
    <source>
        <dbReference type="ARBA" id="ARBA00022840"/>
    </source>
</evidence>
<dbReference type="InterPro" id="IPR004358">
    <property type="entry name" value="Sig_transdc_His_kin-like_C"/>
</dbReference>
<comment type="subcellular location">
    <subcellularLocation>
        <location evidence="2">Cell membrane</location>
        <topology evidence="2">Multi-pass membrane protein</topology>
    </subcellularLocation>
</comment>
<sequence>MLSLIEQVSYHILIVLLPFIVYHLFIREEKQFREKINSKLLYISLTILILTMSNPIEFSEGFLYDFRVIPILFLLLYGGVKPGITLIIIMFLFRFSIGGAGLYVTLINYTLLVLFFVVLTAKFQPYTLRRRLLVISLLCGFSSFNRMITLTITGQLDQLSFMFIFSILTWITLIILIFIIENLDKQIIFDKRIQSAERLNLVSQIAASVAHEVRNPMTSIKGFLQLIFQEKNLNESQYRYIEISLSELERAEDVINDYLSLAKPTSIEDFSELNVTAELHSMLDIITSYTNSNNIAIESNIQEGILTKGKKSEFKQAILNIMKNSVEAINKNGTLTVRAYQLKSNIYIEIADNGIGMSKEQVELLGTPYYSTKDKGTGVGLALTYKIIRDMKGKITVQSEKGVGTTFIIKLPFL</sequence>
<keyword evidence="12" id="KW-0902">Two-component regulatory system</keyword>
<dbReference type="PROSITE" id="PS50109">
    <property type="entry name" value="HIS_KIN"/>
    <property type="match status" value="1"/>
</dbReference>
<keyword evidence="7 14" id="KW-0812">Transmembrane</keyword>
<evidence type="ECO:0000256" key="2">
    <source>
        <dbReference type="ARBA" id="ARBA00004651"/>
    </source>
</evidence>
<dbReference type="CDD" id="cd00082">
    <property type="entry name" value="HisKA"/>
    <property type="match status" value="1"/>
</dbReference>
<feature type="transmembrane region" description="Helical" evidence="14">
    <location>
        <begin position="132"/>
        <end position="152"/>
    </location>
</feature>
<keyword evidence="8" id="KW-0547">Nucleotide-binding</keyword>
<dbReference type="SMART" id="SM00388">
    <property type="entry name" value="HisKA"/>
    <property type="match status" value="1"/>
</dbReference>
<reference evidence="16 17" key="1">
    <citation type="submission" date="2024-08" db="EMBL/GenBank/DDBJ databases">
        <title>Two novel Cytobacillus novel species.</title>
        <authorList>
            <person name="Liu G."/>
        </authorList>
    </citation>
    <scope>NUCLEOTIDE SEQUENCE [LARGE SCALE GENOMIC DNA]</scope>
    <source>
        <strain evidence="16 17">FJAT-54145</strain>
    </source>
</reference>
<evidence type="ECO:0000259" key="15">
    <source>
        <dbReference type="PROSITE" id="PS50109"/>
    </source>
</evidence>
<evidence type="ECO:0000256" key="14">
    <source>
        <dbReference type="SAM" id="Phobius"/>
    </source>
</evidence>
<dbReference type="InterPro" id="IPR003594">
    <property type="entry name" value="HATPase_dom"/>
</dbReference>
<dbReference type="Pfam" id="PF07694">
    <property type="entry name" value="5TM-5TMR_LYT"/>
    <property type="match status" value="1"/>
</dbReference>
<feature type="transmembrane region" description="Helical" evidence="14">
    <location>
        <begin position="68"/>
        <end position="93"/>
    </location>
</feature>
<dbReference type="RefSeq" id="WP_389358256.1">
    <property type="nucleotide sequence ID" value="NZ_JBIACK010000001.1"/>
</dbReference>
<evidence type="ECO:0000256" key="13">
    <source>
        <dbReference type="ARBA" id="ARBA00023136"/>
    </source>
</evidence>
<evidence type="ECO:0000256" key="3">
    <source>
        <dbReference type="ARBA" id="ARBA00012438"/>
    </source>
</evidence>
<dbReference type="Pfam" id="PF02518">
    <property type="entry name" value="HATPase_c"/>
    <property type="match status" value="1"/>
</dbReference>
<keyword evidence="17" id="KW-1185">Reference proteome</keyword>
<dbReference type="Proteomes" id="UP001601059">
    <property type="component" value="Unassembled WGS sequence"/>
</dbReference>
<dbReference type="PANTHER" id="PTHR43065:SF46">
    <property type="entry name" value="C4-DICARBOXYLATE TRANSPORT SENSOR PROTEIN DCTB"/>
    <property type="match status" value="1"/>
</dbReference>
<keyword evidence="6" id="KW-0808">Transferase</keyword>
<comment type="catalytic activity">
    <reaction evidence="1">
        <text>ATP + protein L-histidine = ADP + protein N-phospho-L-histidine.</text>
        <dbReference type="EC" id="2.7.13.3"/>
    </reaction>
</comment>
<dbReference type="SMART" id="SM00387">
    <property type="entry name" value="HATPase_c"/>
    <property type="match status" value="1"/>
</dbReference>
<keyword evidence="13 14" id="KW-0472">Membrane</keyword>
<evidence type="ECO:0000256" key="1">
    <source>
        <dbReference type="ARBA" id="ARBA00000085"/>
    </source>
</evidence>
<evidence type="ECO:0000256" key="6">
    <source>
        <dbReference type="ARBA" id="ARBA00022679"/>
    </source>
</evidence>
<name>A0ABW6K7R4_9BACI</name>
<dbReference type="Gene3D" id="3.30.565.10">
    <property type="entry name" value="Histidine kinase-like ATPase, C-terminal domain"/>
    <property type="match status" value="1"/>
</dbReference>
<gene>
    <name evidence="16" type="ORF">ACFYKX_03955</name>
</gene>
<accession>A0ABW6K7R4</accession>
<dbReference type="Pfam" id="PF00512">
    <property type="entry name" value="HisKA"/>
    <property type="match status" value="1"/>
</dbReference>
<dbReference type="SUPFAM" id="SSF47384">
    <property type="entry name" value="Homodimeric domain of signal transducing histidine kinase"/>
    <property type="match status" value="1"/>
</dbReference>
<proteinExistence type="predicted"/>
<keyword evidence="9" id="KW-0418">Kinase</keyword>
<feature type="transmembrane region" description="Helical" evidence="14">
    <location>
        <begin position="100"/>
        <end position="120"/>
    </location>
</feature>
<evidence type="ECO:0000256" key="11">
    <source>
        <dbReference type="ARBA" id="ARBA00022989"/>
    </source>
</evidence>